<dbReference type="EC" id="5.4.99.26" evidence="5"/>
<dbReference type="PROSITE" id="PS01129">
    <property type="entry name" value="PSI_RLU"/>
    <property type="match status" value="1"/>
</dbReference>
<proteinExistence type="predicted"/>
<dbReference type="PANTHER" id="PTHR21600:SF56">
    <property type="entry name" value="TRNA PSEUDOURIDINE SYNTHASE C"/>
    <property type="match status" value="1"/>
</dbReference>
<dbReference type="InterPro" id="IPR050188">
    <property type="entry name" value="RluA_PseudoU_synthase"/>
</dbReference>
<dbReference type="GO" id="GO:0008033">
    <property type="term" value="P:tRNA processing"/>
    <property type="evidence" value="ECO:0007669"/>
    <property type="project" value="UniProtKB-KW"/>
</dbReference>
<dbReference type="OrthoDB" id="9807829at2"/>
<dbReference type="SUPFAM" id="SSF55120">
    <property type="entry name" value="Pseudouridine synthase"/>
    <property type="match status" value="1"/>
</dbReference>
<dbReference type="AlphaFoldDB" id="A0A1H8Q5A2"/>
<dbReference type="RefSeq" id="WP_091639399.1">
    <property type="nucleotide sequence ID" value="NZ_FOEG01000001.1"/>
</dbReference>
<dbReference type="InterPro" id="IPR006145">
    <property type="entry name" value="PsdUridine_synth_RsuA/RluA"/>
</dbReference>
<gene>
    <name evidence="11" type="ORF">SAMN04488052_101351</name>
</gene>
<evidence type="ECO:0000256" key="4">
    <source>
        <dbReference type="ARBA" id="ARBA00037670"/>
    </source>
</evidence>
<evidence type="ECO:0000256" key="2">
    <source>
        <dbReference type="ARBA" id="ARBA00023235"/>
    </source>
</evidence>
<dbReference type="Gene3D" id="3.30.2350.10">
    <property type="entry name" value="Pseudouridine synthase"/>
    <property type="match status" value="1"/>
</dbReference>
<dbReference type="STRING" id="406100.SAMN04488052_101351"/>
<protein>
    <recommendedName>
        <fullName evidence="6">tRNA pseudouridine synthase C</fullName>
        <ecNumber evidence="5">5.4.99.26</ecNumber>
    </recommendedName>
    <alternativeName>
        <fullName evidence="8">tRNA pseudouridine(65) synthase</fullName>
    </alternativeName>
    <alternativeName>
        <fullName evidence="9">tRNA pseudouridylate synthase C</fullName>
    </alternativeName>
    <alternativeName>
        <fullName evidence="7">tRNA-uridine isomerase C</fullName>
    </alternativeName>
</protein>
<evidence type="ECO:0000256" key="9">
    <source>
        <dbReference type="ARBA" id="ARBA00043049"/>
    </source>
</evidence>
<dbReference type="PANTHER" id="PTHR21600">
    <property type="entry name" value="MITOCHONDRIAL RNA PSEUDOURIDINE SYNTHASE"/>
    <property type="match status" value="1"/>
</dbReference>
<evidence type="ECO:0000256" key="5">
    <source>
        <dbReference type="ARBA" id="ARBA00038943"/>
    </source>
</evidence>
<comment type="catalytic activity">
    <reaction evidence="3">
        <text>uridine(65) in tRNA = pseudouridine(65) in tRNA</text>
        <dbReference type="Rhea" id="RHEA:42536"/>
        <dbReference type="Rhea" id="RHEA-COMP:10103"/>
        <dbReference type="Rhea" id="RHEA-COMP:10104"/>
        <dbReference type="ChEBI" id="CHEBI:65314"/>
        <dbReference type="ChEBI" id="CHEBI:65315"/>
        <dbReference type="EC" id="5.4.99.26"/>
    </reaction>
</comment>
<dbReference type="EMBL" id="FOEG01000001">
    <property type="protein sequence ID" value="SEO49198.1"/>
    <property type="molecule type" value="Genomic_DNA"/>
</dbReference>
<organism evidence="11 12">
    <name type="scientific">Aquisalimonas asiatica</name>
    <dbReference type="NCBI Taxonomy" id="406100"/>
    <lineage>
        <taxon>Bacteria</taxon>
        <taxon>Pseudomonadati</taxon>
        <taxon>Pseudomonadota</taxon>
        <taxon>Gammaproteobacteria</taxon>
        <taxon>Chromatiales</taxon>
        <taxon>Ectothiorhodospiraceae</taxon>
        <taxon>Aquisalimonas</taxon>
    </lineage>
</organism>
<evidence type="ECO:0000313" key="12">
    <source>
        <dbReference type="Proteomes" id="UP000199657"/>
    </source>
</evidence>
<comment type="function">
    <text evidence="4">Responsible for synthesis of pseudouridine from uracil-65 in transfer RNAs.</text>
</comment>
<dbReference type="GO" id="GO:0000455">
    <property type="term" value="P:enzyme-directed rRNA pseudouridine synthesis"/>
    <property type="evidence" value="ECO:0007669"/>
    <property type="project" value="TreeGrafter"/>
</dbReference>
<evidence type="ECO:0000256" key="7">
    <source>
        <dbReference type="ARBA" id="ARBA00041803"/>
    </source>
</evidence>
<dbReference type="InterPro" id="IPR006224">
    <property type="entry name" value="PsdUridine_synth_RluA-like_CS"/>
</dbReference>
<evidence type="ECO:0000256" key="1">
    <source>
        <dbReference type="ARBA" id="ARBA00022694"/>
    </source>
</evidence>
<evidence type="ECO:0000259" key="10">
    <source>
        <dbReference type="Pfam" id="PF00849"/>
    </source>
</evidence>
<accession>A0A1H8Q5A2</accession>
<dbReference type="GO" id="GO:0003723">
    <property type="term" value="F:RNA binding"/>
    <property type="evidence" value="ECO:0007669"/>
    <property type="project" value="InterPro"/>
</dbReference>
<dbReference type="Proteomes" id="UP000199657">
    <property type="component" value="Unassembled WGS sequence"/>
</dbReference>
<dbReference type="Pfam" id="PF00849">
    <property type="entry name" value="PseudoU_synth_2"/>
    <property type="match status" value="1"/>
</dbReference>
<keyword evidence="2" id="KW-0413">Isomerase</keyword>
<keyword evidence="1" id="KW-0819">tRNA processing</keyword>
<evidence type="ECO:0000256" key="6">
    <source>
        <dbReference type="ARBA" id="ARBA00040675"/>
    </source>
</evidence>
<sequence length="242" mass="27452">MCETAPRPLTVLYRDDHFIAIDKPAGTLVHRTRLSDASHAALQQLRDQIGQRINPVHRLDRPTSGVLLFAFTGEMTRALQETFDSGSVEKAYLALVRGYTEASGEIDRPLRQAPHKPERPARTRYQRLRTAEAPFPAGRYATARYSLVRAEPLTGRLHQIRRHFAHLRHPIIGDTTHGDGKQNKAFRARFDEHRLMLMARSIRLPHPVTGEDIHIEAPLPTAFTRIFTQLGWPAIADQPDVD</sequence>
<dbReference type="InterPro" id="IPR020103">
    <property type="entry name" value="PsdUridine_synth_cat_dom_sf"/>
</dbReference>
<name>A0A1H8Q5A2_9GAMM</name>
<evidence type="ECO:0000256" key="8">
    <source>
        <dbReference type="ARBA" id="ARBA00041975"/>
    </source>
</evidence>
<evidence type="ECO:0000256" key="3">
    <source>
        <dbReference type="ARBA" id="ARBA00036607"/>
    </source>
</evidence>
<evidence type="ECO:0000313" key="11">
    <source>
        <dbReference type="EMBL" id="SEO49198.1"/>
    </source>
</evidence>
<feature type="domain" description="Pseudouridine synthase RsuA/RluA-like" evidence="10">
    <location>
        <begin position="17"/>
        <end position="166"/>
    </location>
</feature>
<dbReference type="GO" id="GO:0160149">
    <property type="term" value="F:tRNA pseudouridine(65) synthase activity"/>
    <property type="evidence" value="ECO:0007669"/>
    <property type="project" value="UniProtKB-EC"/>
</dbReference>
<reference evidence="11 12" key="1">
    <citation type="submission" date="2016-10" db="EMBL/GenBank/DDBJ databases">
        <authorList>
            <person name="de Groot N.N."/>
        </authorList>
    </citation>
    <scope>NUCLEOTIDE SEQUENCE [LARGE SCALE GENOMIC DNA]</scope>
    <source>
        <strain evidence="11 12">CGMCC 1.6291</strain>
    </source>
</reference>
<keyword evidence="12" id="KW-1185">Reference proteome</keyword>